<proteinExistence type="inferred from homology"/>
<keyword evidence="3 5" id="KW-0547">Nucleotide-binding</keyword>
<feature type="binding site" evidence="5">
    <location>
        <position position="158"/>
    </location>
    <ligand>
        <name>GTP</name>
        <dbReference type="ChEBI" id="CHEBI:37565"/>
    </ligand>
</feature>
<evidence type="ECO:0000256" key="2">
    <source>
        <dbReference type="ARBA" id="ARBA00022707"/>
    </source>
</evidence>
<dbReference type="InterPro" id="IPR027417">
    <property type="entry name" value="P-loop_NTPase"/>
</dbReference>
<dbReference type="SUPFAM" id="SSF52540">
    <property type="entry name" value="P-loop containing nucleoside triphosphate hydrolases"/>
    <property type="match status" value="1"/>
</dbReference>
<evidence type="ECO:0000313" key="8">
    <source>
        <dbReference type="EMBL" id="KAA0709777.1"/>
    </source>
</evidence>
<sequence length="237" mass="26626">MAANDRRKVEKTQERVCACKFTARFKQPQMFWQIAEKLKEKPGVDNESRTFRTSTALLPHPQATGEHRRQRERKETSSDLKRVLGVFCIGLLSVVQKLKGSTDVKLRIVLLGLDYAGETTLLKSLASEDINTITPTQGFNIKSVASHGMKMNVLDIGGQRKIHAFRKTYLENTDLLELSELIDEENLAGVPLLALANKQDLTATSPAREIAEGVQPLSPHIFTGRHELDLQQPRKQK</sequence>
<evidence type="ECO:0000256" key="1">
    <source>
        <dbReference type="ARBA" id="ARBA00010290"/>
    </source>
</evidence>
<evidence type="ECO:0000313" key="9">
    <source>
        <dbReference type="Proteomes" id="UP000324632"/>
    </source>
</evidence>
<feature type="region of interest" description="Disordered" evidence="7">
    <location>
        <begin position="43"/>
        <end position="76"/>
    </location>
</feature>
<evidence type="ECO:0000256" key="6">
    <source>
        <dbReference type="PIRSR" id="PIRSR606689-2"/>
    </source>
</evidence>
<gene>
    <name evidence="8" type="ORF">E1301_Tti018044</name>
</gene>
<feature type="binding site" evidence="5">
    <location>
        <begin position="112"/>
        <end position="119"/>
    </location>
    <ligand>
        <name>GTP</name>
        <dbReference type="ChEBI" id="CHEBI:37565"/>
    </ligand>
</feature>
<keyword evidence="2" id="KW-0449">Lipoprotein</keyword>
<feature type="binding site" evidence="6">
    <location>
        <position position="119"/>
    </location>
    <ligand>
        <name>Mg(2+)</name>
        <dbReference type="ChEBI" id="CHEBI:18420"/>
    </ligand>
</feature>
<organism evidence="8 9">
    <name type="scientific">Triplophysa tibetana</name>
    <dbReference type="NCBI Taxonomy" id="1572043"/>
    <lineage>
        <taxon>Eukaryota</taxon>
        <taxon>Metazoa</taxon>
        <taxon>Chordata</taxon>
        <taxon>Craniata</taxon>
        <taxon>Vertebrata</taxon>
        <taxon>Euteleostomi</taxon>
        <taxon>Actinopterygii</taxon>
        <taxon>Neopterygii</taxon>
        <taxon>Teleostei</taxon>
        <taxon>Ostariophysi</taxon>
        <taxon>Cypriniformes</taxon>
        <taxon>Nemacheilidae</taxon>
        <taxon>Triplophysa</taxon>
    </lineage>
</organism>
<dbReference type="AlphaFoldDB" id="A0A5A9NNJ9"/>
<dbReference type="EMBL" id="SOYY01000017">
    <property type="protein sequence ID" value="KAA0709777.1"/>
    <property type="molecule type" value="Genomic_DNA"/>
</dbReference>
<dbReference type="Pfam" id="PF00025">
    <property type="entry name" value="Arf"/>
    <property type="match status" value="1"/>
</dbReference>
<dbReference type="GO" id="GO:0003924">
    <property type="term" value="F:GTPase activity"/>
    <property type="evidence" value="ECO:0007669"/>
    <property type="project" value="InterPro"/>
</dbReference>
<keyword evidence="9" id="KW-1185">Reference proteome</keyword>
<feature type="binding site" evidence="5">
    <location>
        <begin position="197"/>
        <end position="200"/>
    </location>
    <ligand>
        <name>GTP</name>
        <dbReference type="ChEBI" id="CHEBI:37565"/>
    </ligand>
</feature>
<feature type="binding site" evidence="6">
    <location>
        <position position="136"/>
    </location>
    <ligand>
        <name>Mg(2+)</name>
        <dbReference type="ChEBI" id="CHEBI:18420"/>
    </ligand>
</feature>
<dbReference type="GO" id="GO:0046872">
    <property type="term" value="F:metal ion binding"/>
    <property type="evidence" value="ECO:0007669"/>
    <property type="project" value="UniProtKB-KW"/>
</dbReference>
<dbReference type="Proteomes" id="UP000324632">
    <property type="component" value="Chromosome 17"/>
</dbReference>
<dbReference type="InterPro" id="IPR044612">
    <property type="entry name" value="ARL2/3"/>
</dbReference>
<keyword evidence="4 5" id="KW-0342">GTP-binding</keyword>
<protein>
    <submittedName>
        <fullName evidence="8">ADP-ribosylation factor-like protein 3</fullName>
    </submittedName>
</protein>
<feature type="compositionally biased region" description="Basic and acidic residues" evidence="7">
    <location>
        <begin position="65"/>
        <end position="76"/>
    </location>
</feature>
<evidence type="ECO:0000256" key="4">
    <source>
        <dbReference type="ARBA" id="ARBA00023134"/>
    </source>
</evidence>
<dbReference type="GO" id="GO:0005525">
    <property type="term" value="F:GTP binding"/>
    <property type="evidence" value="ECO:0007669"/>
    <property type="project" value="UniProtKB-KW"/>
</dbReference>
<dbReference type="PANTHER" id="PTHR45697">
    <property type="entry name" value="ADP-RIBOSYLATION FACTOR-LIKE PROTEIN 2-RELATED"/>
    <property type="match status" value="1"/>
</dbReference>
<keyword evidence="6" id="KW-0479">Metal-binding</keyword>
<dbReference type="PRINTS" id="PR00328">
    <property type="entry name" value="SAR1GTPBP"/>
</dbReference>
<name>A0A5A9NNJ9_9TELE</name>
<dbReference type="SMART" id="SM00177">
    <property type="entry name" value="ARF"/>
    <property type="match status" value="1"/>
</dbReference>
<comment type="similarity">
    <text evidence="1">Belongs to the small GTPase superfamily. Arf family.</text>
</comment>
<evidence type="ECO:0000256" key="5">
    <source>
        <dbReference type="PIRSR" id="PIRSR606689-1"/>
    </source>
</evidence>
<keyword evidence="6" id="KW-0460">Magnesium</keyword>
<dbReference type="InterPro" id="IPR006689">
    <property type="entry name" value="Small_GTPase_ARF/SAR"/>
</dbReference>
<evidence type="ECO:0000256" key="7">
    <source>
        <dbReference type="SAM" id="MobiDB-lite"/>
    </source>
</evidence>
<comment type="caution">
    <text evidence="8">The sequence shown here is derived from an EMBL/GenBank/DDBJ whole genome shotgun (WGS) entry which is preliminary data.</text>
</comment>
<accession>A0A5A9NNJ9</accession>
<reference evidence="8 9" key="1">
    <citation type="journal article" date="2019" name="Mol. Ecol. Resour.">
        <title>Chromosome-level genome assembly of Triplophysa tibetana, a fish adapted to the harsh high-altitude environment of the Tibetan Plateau.</title>
        <authorList>
            <person name="Yang X."/>
            <person name="Liu H."/>
            <person name="Ma Z."/>
            <person name="Zou Y."/>
            <person name="Zou M."/>
            <person name="Mao Y."/>
            <person name="Li X."/>
            <person name="Wang H."/>
            <person name="Chen T."/>
            <person name="Wang W."/>
            <person name="Yang R."/>
        </authorList>
    </citation>
    <scope>NUCLEOTIDE SEQUENCE [LARGE SCALE GENOMIC DNA]</scope>
    <source>
        <strain evidence="8">TTIB1903HZAU</strain>
        <tissue evidence="8">Muscle</tissue>
    </source>
</reference>
<evidence type="ECO:0000256" key="3">
    <source>
        <dbReference type="ARBA" id="ARBA00022741"/>
    </source>
</evidence>
<keyword evidence="2" id="KW-0519">Myristate</keyword>
<dbReference type="Gene3D" id="3.40.50.300">
    <property type="entry name" value="P-loop containing nucleotide triphosphate hydrolases"/>
    <property type="match status" value="2"/>
</dbReference>